<dbReference type="Proteomes" id="UP001476798">
    <property type="component" value="Unassembled WGS sequence"/>
</dbReference>
<accession>A0ABV0P347</accession>
<evidence type="ECO:0000313" key="3">
    <source>
        <dbReference type="Proteomes" id="UP001476798"/>
    </source>
</evidence>
<organism evidence="2 3">
    <name type="scientific">Goodea atripinnis</name>
    <dbReference type="NCBI Taxonomy" id="208336"/>
    <lineage>
        <taxon>Eukaryota</taxon>
        <taxon>Metazoa</taxon>
        <taxon>Chordata</taxon>
        <taxon>Craniata</taxon>
        <taxon>Vertebrata</taxon>
        <taxon>Euteleostomi</taxon>
        <taxon>Actinopterygii</taxon>
        <taxon>Neopterygii</taxon>
        <taxon>Teleostei</taxon>
        <taxon>Neoteleostei</taxon>
        <taxon>Acanthomorphata</taxon>
        <taxon>Ovalentaria</taxon>
        <taxon>Atherinomorphae</taxon>
        <taxon>Cyprinodontiformes</taxon>
        <taxon>Goodeidae</taxon>
        <taxon>Goodea</taxon>
    </lineage>
</organism>
<dbReference type="EMBL" id="JAHRIO010060121">
    <property type="protein sequence ID" value="MEQ2177464.1"/>
    <property type="molecule type" value="Genomic_DNA"/>
</dbReference>
<evidence type="ECO:0000313" key="2">
    <source>
        <dbReference type="EMBL" id="MEQ2177464.1"/>
    </source>
</evidence>
<sequence>GLWRLISHVNNVEENRSVQDAPTLLVSEKGGGLLNASANSVDSYPPAKGDSSSYNEDDNQ</sequence>
<reference evidence="2 3" key="1">
    <citation type="submission" date="2021-06" db="EMBL/GenBank/DDBJ databases">
        <authorList>
            <person name="Palmer J.M."/>
        </authorList>
    </citation>
    <scope>NUCLEOTIDE SEQUENCE [LARGE SCALE GENOMIC DNA]</scope>
    <source>
        <strain evidence="2 3">GA_2019</strain>
        <tissue evidence="2">Muscle</tissue>
    </source>
</reference>
<name>A0ABV0P347_9TELE</name>
<feature type="region of interest" description="Disordered" evidence="1">
    <location>
        <begin position="35"/>
        <end position="60"/>
    </location>
</feature>
<keyword evidence="3" id="KW-1185">Reference proteome</keyword>
<gene>
    <name evidence="2" type="ORF">GOODEAATRI_003787</name>
</gene>
<comment type="caution">
    <text evidence="2">The sequence shown here is derived from an EMBL/GenBank/DDBJ whole genome shotgun (WGS) entry which is preliminary data.</text>
</comment>
<evidence type="ECO:0000256" key="1">
    <source>
        <dbReference type="SAM" id="MobiDB-lite"/>
    </source>
</evidence>
<proteinExistence type="predicted"/>
<protein>
    <submittedName>
        <fullName evidence="2">Uncharacterized protein</fullName>
    </submittedName>
</protein>
<feature type="non-terminal residue" evidence="2">
    <location>
        <position position="1"/>
    </location>
</feature>